<keyword evidence="4" id="KW-1185">Reference proteome</keyword>
<evidence type="ECO:0000256" key="1">
    <source>
        <dbReference type="ARBA" id="ARBA00005964"/>
    </source>
</evidence>
<evidence type="ECO:0000313" key="4">
    <source>
        <dbReference type="Proteomes" id="UP000271098"/>
    </source>
</evidence>
<dbReference type="Pfam" id="PF00135">
    <property type="entry name" value="COesterase"/>
    <property type="match status" value="1"/>
</dbReference>
<protein>
    <recommendedName>
        <fullName evidence="2">Carboxylesterase type B domain-containing protein</fullName>
    </recommendedName>
</protein>
<proteinExistence type="inferred from homology"/>
<dbReference type="EMBL" id="UYRT01005055">
    <property type="protein sequence ID" value="VDK37823.1"/>
    <property type="molecule type" value="Genomic_DNA"/>
</dbReference>
<organism evidence="3 4">
    <name type="scientific">Gongylonema pulchrum</name>
    <dbReference type="NCBI Taxonomy" id="637853"/>
    <lineage>
        <taxon>Eukaryota</taxon>
        <taxon>Metazoa</taxon>
        <taxon>Ecdysozoa</taxon>
        <taxon>Nematoda</taxon>
        <taxon>Chromadorea</taxon>
        <taxon>Rhabditida</taxon>
        <taxon>Spirurina</taxon>
        <taxon>Spiruromorpha</taxon>
        <taxon>Spiruroidea</taxon>
        <taxon>Gongylonematidae</taxon>
        <taxon>Gongylonema</taxon>
    </lineage>
</organism>
<comment type="similarity">
    <text evidence="1">Belongs to the type-B carboxylesterase/lipase family.</text>
</comment>
<evidence type="ECO:0000259" key="2">
    <source>
        <dbReference type="Pfam" id="PF00135"/>
    </source>
</evidence>
<dbReference type="InterPro" id="IPR029058">
    <property type="entry name" value="AB_hydrolase_fold"/>
</dbReference>
<evidence type="ECO:0000313" key="3">
    <source>
        <dbReference type="EMBL" id="VDK37823.1"/>
    </source>
</evidence>
<accession>A0A3P6Q641</accession>
<dbReference type="Proteomes" id="UP000271098">
    <property type="component" value="Unassembled WGS sequence"/>
</dbReference>
<dbReference type="SUPFAM" id="SSF53474">
    <property type="entry name" value="alpha/beta-Hydrolases"/>
    <property type="match status" value="1"/>
</dbReference>
<dbReference type="InterPro" id="IPR002018">
    <property type="entry name" value="CarbesteraseB"/>
</dbReference>
<sequence>MTASHQDLHGNYGLDDQIEAIRWLKRNARNFAADPNNIVVGGLGAGAACASILAISPKTKDKFPDFSSWVSCKLC</sequence>
<name>A0A3P6Q641_9BILA</name>
<dbReference type="InterPro" id="IPR051093">
    <property type="entry name" value="Neuroligin/BSAL"/>
</dbReference>
<feature type="domain" description="Carboxylesterase type B" evidence="2">
    <location>
        <begin position="3"/>
        <end position="63"/>
    </location>
</feature>
<dbReference type="PANTHER" id="PTHR43903">
    <property type="entry name" value="NEUROLIGIN"/>
    <property type="match status" value="1"/>
</dbReference>
<dbReference type="Gene3D" id="3.40.50.1820">
    <property type="entry name" value="alpha/beta hydrolase"/>
    <property type="match status" value="1"/>
</dbReference>
<gene>
    <name evidence="3" type="ORF">GPUH_LOCUS3097</name>
</gene>
<reference evidence="3 4" key="1">
    <citation type="submission" date="2018-11" db="EMBL/GenBank/DDBJ databases">
        <authorList>
            <consortium name="Pathogen Informatics"/>
        </authorList>
    </citation>
    <scope>NUCLEOTIDE SEQUENCE [LARGE SCALE GENOMIC DNA]</scope>
</reference>
<dbReference type="AlphaFoldDB" id="A0A3P6Q641"/>
<dbReference type="OrthoDB" id="6846267at2759"/>